<sequence>MITIITCIYYVWLLVRDSRLTHLSQIYNFSIVIDVTPRPRRTTTLQPTSPDPIPITAGTRIPRTNTSIHRRHGTLETPITWETPPPVAIPENIPPTPIPAPHVQNYEQPLDYLMSDLELRAAMLNFPHFYMEPLEEAPVLTMDEMIAQERDRLLREETVAEINYKKWLREYFGLTPPRQ</sequence>
<reference evidence="2" key="1">
    <citation type="submission" date="2020-08" db="EMBL/GenBank/DDBJ databases">
        <title>Plant Genome Project.</title>
        <authorList>
            <person name="Zhang R.-G."/>
        </authorList>
    </citation>
    <scope>NUCLEOTIDE SEQUENCE</scope>
    <source>
        <strain evidence="2">WSP0</strain>
        <tissue evidence="2">Leaf</tissue>
    </source>
</reference>
<evidence type="ECO:0000256" key="1">
    <source>
        <dbReference type="SAM" id="MobiDB-lite"/>
    </source>
</evidence>
<evidence type="ECO:0000313" key="3">
    <source>
        <dbReference type="Proteomes" id="UP000823749"/>
    </source>
</evidence>
<dbReference type="EMBL" id="JACTNZ010000004">
    <property type="protein sequence ID" value="KAG5553218.1"/>
    <property type="molecule type" value="Genomic_DNA"/>
</dbReference>
<dbReference type="AlphaFoldDB" id="A0AAV6KM38"/>
<evidence type="ECO:0000313" key="2">
    <source>
        <dbReference type="EMBL" id="KAG5553218.1"/>
    </source>
</evidence>
<organism evidence="2 3">
    <name type="scientific">Rhododendron griersonianum</name>
    <dbReference type="NCBI Taxonomy" id="479676"/>
    <lineage>
        <taxon>Eukaryota</taxon>
        <taxon>Viridiplantae</taxon>
        <taxon>Streptophyta</taxon>
        <taxon>Embryophyta</taxon>
        <taxon>Tracheophyta</taxon>
        <taxon>Spermatophyta</taxon>
        <taxon>Magnoliopsida</taxon>
        <taxon>eudicotyledons</taxon>
        <taxon>Gunneridae</taxon>
        <taxon>Pentapetalae</taxon>
        <taxon>asterids</taxon>
        <taxon>Ericales</taxon>
        <taxon>Ericaceae</taxon>
        <taxon>Ericoideae</taxon>
        <taxon>Rhodoreae</taxon>
        <taxon>Rhododendron</taxon>
    </lineage>
</organism>
<dbReference type="Proteomes" id="UP000823749">
    <property type="component" value="Chromosome 4"/>
</dbReference>
<comment type="caution">
    <text evidence="2">The sequence shown here is derived from an EMBL/GenBank/DDBJ whole genome shotgun (WGS) entry which is preliminary data.</text>
</comment>
<feature type="region of interest" description="Disordered" evidence="1">
    <location>
        <begin position="40"/>
        <end position="60"/>
    </location>
</feature>
<proteinExistence type="predicted"/>
<accession>A0AAV6KM38</accession>
<name>A0AAV6KM38_9ERIC</name>
<gene>
    <name evidence="2" type="ORF">RHGRI_011173</name>
</gene>
<protein>
    <submittedName>
        <fullName evidence="2">Uncharacterized protein</fullName>
    </submittedName>
</protein>
<keyword evidence="3" id="KW-1185">Reference proteome</keyword>